<accession>A0A437RL83</accession>
<keyword evidence="5 6" id="KW-0472">Membrane</keyword>
<sequence>MSDAFLPAAISGFVLGLSLIVAIGAQNAFVLRQGLRREHVGPIVALCACCDAVLMAAGVAGLAQLLGTRPGLATVLTLGGMVFLAAYGLMALKRALRPGTLQAAAASGAPTPLRTVLLQALGFTLLNPHVYLDTVLLLGSLGAQQPGAAKGAFVAAAATASLLWFTALGYGARWLAPVFARPRAWQVLDVLIGLTMLVLAAGLGWRLWTGS</sequence>
<dbReference type="EMBL" id="SACR01000002">
    <property type="protein sequence ID" value="RVU47561.1"/>
    <property type="molecule type" value="Genomic_DNA"/>
</dbReference>
<dbReference type="RefSeq" id="WP_128228022.1">
    <property type="nucleotide sequence ID" value="NZ_SACR01000002.1"/>
</dbReference>
<evidence type="ECO:0000256" key="3">
    <source>
        <dbReference type="ARBA" id="ARBA00022692"/>
    </source>
</evidence>
<feature type="transmembrane region" description="Helical" evidence="6">
    <location>
        <begin position="152"/>
        <end position="175"/>
    </location>
</feature>
<dbReference type="PANTHER" id="PTHR30086">
    <property type="entry name" value="ARGININE EXPORTER PROTEIN ARGO"/>
    <property type="match status" value="1"/>
</dbReference>
<evidence type="ECO:0000256" key="4">
    <source>
        <dbReference type="ARBA" id="ARBA00022989"/>
    </source>
</evidence>
<dbReference type="InterPro" id="IPR001123">
    <property type="entry name" value="LeuE-type"/>
</dbReference>
<evidence type="ECO:0000256" key="6">
    <source>
        <dbReference type="SAM" id="Phobius"/>
    </source>
</evidence>
<evidence type="ECO:0000313" key="7">
    <source>
        <dbReference type="EMBL" id="RVU47561.1"/>
    </source>
</evidence>
<evidence type="ECO:0000256" key="5">
    <source>
        <dbReference type="ARBA" id="ARBA00023136"/>
    </source>
</evidence>
<reference evidence="7 8" key="1">
    <citation type="submission" date="2019-01" db="EMBL/GenBank/DDBJ databases">
        <authorList>
            <person name="Chen W.-M."/>
        </authorList>
    </citation>
    <scope>NUCLEOTIDE SEQUENCE [LARGE SCALE GENOMIC DNA]</scope>
    <source>
        <strain evidence="7 8">KYPY4</strain>
    </source>
</reference>
<feature type="transmembrane region" description="Helical" evidence="6">
    <location>
        <begin position="187"/>
        <end position="208"/>
    </location>
</feature>
<keyword evidence="8" id="KW-1185">Reference proteome</keyword>
<dbReference type="GO" id="GO:0015171">
    <property type="term" value="F:amino acid transmembrane transporter activity"/>
    <property type="evidence" value="ECO:0007669"/>
    <property type="project" value="TreeGrafter"/>
</dbReference>
<keyword evidence="2" id="KW-1003">Cell membrane</keyword>
<organism evidence="7 8">
    <name type="scientific">Rubrivivax rivuli</name>
    <dbReference type="NCBI Taxonomy" id="1862385"/>
    <lineage>
        <taxon>Bacteria</taxon>
        <taxon>Pseudomonadati</taxon>
        <taxon>Pseudomonadota</taxon>
        <taxon>Betaproteobacteria</taxon>
        <taxon>Burkholderiales</taxon>
        <taxon>Sphaerotilaceae</taxon>
        <taxon>Rubrivivax</taxon>
    </lineage>
</organism>
<comment type="caution">
    <text evidence="7">The sequence shown here is derived from an EMBL/GenBank/DDBJ whole genome shotgun (WGS) entry which is preliminary data.</text>
</comment>
<dbReference type="Proteomes" id="UP000285575">
    <property type="component" value="Unassembled WGS sequence"/>
</dbReference>
<evidence type="ECO:0000313" key="8">
    <source>
        <dbReference type="Proteomes" id="UP000285575"/>
    </source>
</evidence>
<dbReference type="PANTHER" id="PTHR30086:SF20">
    <property type="entry name" value="ARGININE EXPORTER PROTEIN ARGO-RELATED"/>
    <property type="match status" value="1"/>
</dbReference>
<dbReference type="GO" id="GO:0005886">
    <property type="term" value="C:plasma membrane"/>
    <property type="evidence" value="ECO:0007669"/>
    <property type="project" value="UniProtKB-SubCell"/>
</dbReference>
<feature type="transmembrane region" description="Helical" evidence="6">
    <location>
        <begin position="72"/>
        <end position="92"/>
    </location>
</feature>
<protein>
    <submittedName>
        <fullName evidence="7">Amino acid transporter</fullName>
    </submittedName>
</protein>
<keyword evidence="4 6" id="KW-1133">Transmembrane helix</keyword>
<evidence type="ECO:0000256" key="2">
    <source>
        <dbReference type="ARBA" id="ARBA00022475"/>
    </source>
</evidence>
<comment type="subcellular location">
    <subcellularLocation>
        <location evidence="1">Cell membrane</location>
        <topology evidence="1">Multi-pass membrane protein</topology>
    </subcellularLocation>
</comment>
<feature type="transmembrane region" description="Helical" evidence="6">
    <location>
        <begin position="43"/>
        <end position="66"/>
    </location>
</feature>
<feature type="transmembrane region" description="Helical" evidence="6">
    <location>
        <begin position="6"/>
        <end position="31"/>
    </location>
</feature>
<proteinExistence type="predicted"/>
<keyword evidence="3 6" id="KW-0812">Transmembrane</keyword>
<dbReference type="AlphaFoldDB" id="A0A437RL83"/>
<feature type="transmembrane region" description="Helical" evidence="6">
    <location>
        <begin position="113"/>
        <end position="132"/>
    </location>
</feature>
<evidence type="ECO:0000256" key="1">
    <source>
        <dbReference type="ARBA" id="ARBA00004651"/>
    </source>
</evidence>
<dbReference type="OrthoDB" id="5638726at2"/>
<dbReference type="Pfam" id="PF01810">
    <property type="entry name" value="LysE"/>
    <property type="match status" value="1"/>
</dbReference>
<name>A0A437RL83_9BURK</name>
<gene>
    <name evidence="7" type="ORF">EOE66_07455</name>
</gene>